<dbReference type="Pfam" id="PF14350">
    <property type="entry name" value="Beta_protein"/>
    <property type="match status" value="1"/>
</dbReference>
<comment type="caution">
    <text evidence="1">The sequence shown here is derived from an EMBL/GenBank/DDBJ whole genome shotgun (WGS) entry which is preliminary data.</text>
</comment>
<sequence>MSLLYVPVMGAKKGEFDALSNLQTSISEKAMPIFELPAQKTDTTIYEKSINRTAGNAGKAWSGRSAFLDISKWSPNARTESGIHVLEYAFSQFVSNGILVNPVVGYDRWDDPVYSQAIKNIRAMHRITPCIRLDREAIQDDMLDVEYFSERLSDIMAALEVSPINCYVLVDFGNVSTIPVPDLIENAENAINVLRGLGFKVVIVAGGSMPTAVNEAVDTPDAVGCIPRIEMLAWKAIFSKGKDRNVIFGDYLIRNPDAADGVIAPNANAKIRYTIENQFFIVRGHSKKLDSLTIQHKELSSKLARSAHYMGPSFSWGDSEVLSCSTGVKEIRDATTMIAVDTNHHINAVISEVFEHQRTTVHSMAKSSAN</sequence>
<evidence type="ECO:0000313" key="1">
    <source>
        <dbReference type="EMBL" id="MBC3810085.1"/>
    </source>
</evidence>
<proteinExistence type="predicted"/>
<dbReference type="EMBL" id="JACOFT010000001">
    <property type="protein sequence ID" value="MBC3810085.1"/>
    <property type="molecule type" value="Genomic_DNA"/>
</dbReference>
<reference evidence="1 2" key="1">
    <citation type="submission" date="2020-08" db="EMBL/GenBank/DDBJ databases">
        <title>Novel species isolated from subtropical streams in China.</title>
        <authorList>
            <person name="Lu H."/>
        </authorList>
    </citation>
    <scope>NUCLEOTIDE SEQUENCE [LARGE SCALE GENOMIC DNA]</scope>
    <source>
        <strain evidence="1 2">CCTCC AB 2015119</strain>
    </source>
</reference>
<dbReference type="InterPro" id="IPR025683">
    <property type="entry name" value="Protein_beta"/>
</dbReference>
<evidence type="ECO:0000313" key="2">
    <source>
        <dbReference type="Proteomes" id="UP000637632"/>
    </source>
</evidence>
<dbReference type="Proteomes" id="UP000637632">
    <property type="component" value="Unassembled WGS sequence"/>
</dbReference>
<keyword evidence="2" id="KW-1185">Reference proteome</keyword>
<organism evidence="1 2">
    <name type="scientific">Undibacterium aquatile</name>
    <dbReference type="NCBI Taxonomy" id="1537398"/>
    <lineage>
        <taxon>Bacteria</taxon>
        <taxon>Pseudomonadati</taxon>
        <taxon>Pseudomonadota</taxon>
        <taxon>Betaproteobacteria</taxon>
        <taxon>Burkholderiales</taxon>
        <taxon>Oxalobacteraceae</taxon>
        <taxon>Undibacterium</taxon>
    </lineage>
</organism>
<protein>
    <submittedName>
        <fullName evidence="1">Beta family protein</fullName>
    </submittedName>
</protein>
<gene>
    <name evidence="1" type="ORF">H8K26_01410</name>
</gene>
<dbReference type="RefSeq" id="WP_190476827.1">
    <property type="nucleotide sequence ID" value="NZ_JACOFT010000001.1"/>
</dbReference>
<name>A0ABR6XBY8_9BURK</name>
<accession>A0ABR6XBY8</accession>